<keyword evidence="1" id="KW-0812">Transmembrane</keyword>
<accession>A0A7J4J1U6</accession>
<reference evidence="4" key="1">
    <citation type="journal article" date="2020" name="bioRxiv">
        <title>A rank-normalized archaeal taxonomy based on genome phylogeny resolves widespread incomplete and uneven classifications.</title>
        <authorList>
            <person name="Rinke C."/>
            <person name="Chuvochina M."/>
            <person name="Mussig A.J."/>
            <person name="Chaumeil P.-A."/>
            <person name="Waite D.W."/>
            <person name="Whitman W.B."/>
            <person name="Parks D.H."/>
            <person name="Hugenholtz P."/>
        </authorList>
    </citation>
    <scope>NUCLEOTIDE SEQUENCE [LARGE SCALE GENOMIC DNA]</scope>
</reference>
<dbReference type="AlphaFoldDB" id="A0A7J4J1U6"/>
<protein>
    <submittedName>
        <fullName evidence="3">DUF4396 domain-containing protein</fullName>
    </submittedName>
</protein>
<name>A0A7J4J1U6_9ARCH</name>
<evidence type="ECO:0000313" key="3">
    <source>
        <dbReference type="EMBL" id="HIH10449.1"/>
    </source>
</evidence>
<evidence type="ECO:0000259" key="2">
    <source>
        <dbReference type="Pfam" id="PF14342"/>
    </source>
</evidence>
<feature type="transmembrane region" description="Helical" evidence="1">
    <location>
        <begin position="84"/>
        <end position="105"/>
    </location>
</feature>
<proteinExistence type="predicted"/>
<dbReference type="EMBL" id="DUGC01000116">
    <property type="protein sequence ID" value="HIH10449.1"/>
    <property type="molecule type" value="Genomic_DNA"/>
</dbReference>
<feature type="domain" description="DUF4396" evidence="2">
    <location>
        <begin position="74"/>
        <end position="206"/>
    </location>
</feature>
<feature type="transmembrane region" description="Helical" evidence="1">
    <location>
        <begin position="111"/>
        <end position="132"/>
    </location>
</feature>
<organism evidence="3 4">
    <name type="scientific">Candidatus Iainarchaeum sp</name>
    <dbReference type="NCBI Taxonomy" id="3101447"/>
    <lineage>
        <taxon>Archaea</taxon>
        <taxon>Candidatus Iainarchaeota</taxon>
        <taxon>Candidatus Iainarchaeia</taxon>
        <taxon>Candidatus Iainarchaeales</taxon>
        <taxon>Candidatus Iainarchaeaceae</taxon>
        <taxon>Candidatus Iainarchaeum</taxon>
    </lineage>
</organism>
<feature type="transmembrane region" description="Helical" evidence="1">
    <location>
        <begin position="43"/>
        <end position="63"/>
    </location>
</feature>
<sequence length="217" mass="23235">MALDILNGPLALGLWGVLVALSLSVLAQDLRSKNMPLVPMMKLVWVLTTLFSGPLGLAIYYYAGRAQNGADSIWKRGFRSVCHCYSGCGTGEIIGVMVLIGILAIKNNLLVATGTFVLAYVVGFATTILPLMQEGVGFRDAFMDAFLSDSATIAAMEIAAISTDLYLGAGATLTDVRFWSSLIISLNVGLIVAYPFNVMLVQFGVKKKMSSPHEGHH</sequence>
<evidence type="ECO:0000313" key="4">
    <source>
        <dbReference type="Proteomes" id="UP000565078"/>
    </source>
</evidence>
<keyword evidence="1" id="KW-1133">Transmembrane helix</keyword>
<dbReference type="Pfam" id="PF14342">
    <property type="entry name" value="DUF4396"/>
    <property type="match status" value="1"/>
</dbReference>
<feature type="transmembrane region" description="Helical" evidence="1">
    <location>
        <begin position="153"/>
        <end position="173"/>
    </location>
</feature>
<evidence type="ECO:0000256" key="1">
    <source>
        <dbReference type="SAM" id="Phobius"/>
    </source>
</evidence>
<comment type="caution">
    <text evidence="3">The sequence shown here is derived from an EMBL/GenBank/DDBJ whole genome shotgun (WGS) entry which is preliminary data.</text>
</comment>
<feature type="transmembrane region" description="Helical" evidence="1">
    <location>
        <begin position="179"/>
        <end position="201"/>
    </location>
</feature>
<keyword evidence="1" id="KW-0472">Membrane</keyword>
<dbReference type="Proteomes" id="UP000565078">
    <property type="component" value="Unassembled WGS sequence"/>
</dbReference>
<gene>
    <name evidence="3" type="ORF">HA254_07335</name>
</gene>
<dbReference type="InterPro" id="IPR025509">
    <property type="entry name" value="DUF4396"/>
</dbReference>